<dbReference type="InterPro" id="IPR006108">
    <property type="entry name" value="3HC_DH_C"/>
</dbReference>
<accession>A0A8J6T892</accession>
<evidence type="ECO:0000313" key="6">
    <source>
        <dbReference type="Proteomes" id="UP000650524"/>
    </source>
</evidence>
<dbReference type="PANTHER" id="PTHR48075">
    <property type="entry name" value="3-HYDROXYACYL-COA DEHYDROGENASE FAMILY PROTEIN"/>
    <property type="match status" value="1"/>
</dbReference>
<gene>
    <name evidence="5" type="ORF">H8E19_12075</name>
</gene>
<feature type="domain" description="3-hydroxyacyl-CoA dehydrogenase NAD binding" evidence="4">
    <location>
        <begin position="7"/>
        <end position="186"/>
    </location>
</feature>
<dbReference type="InterPro" id="IPR006176">
    <property type="entry name" value="3-OHacyl-CoA_DH_NAD-bd"/>
</dbReference>
<dbReference type="SUPFAM" id="SSF48179">
    <property type="entry name" value="6-phosphogluconate dehydrogenase C-terminal domain-like"/>
    <property type="match status" value="1"/>
</dbReference>
<comment type="caution">
    <text evidence="5">The sequence shown here is derived from an EMBL/GenBank/DDBJ whole genome shotgun (WGS) entry which is preliminary data.</text>
</comment>
<dbReference type="AlphaFoldDB" id="A0A8J6T892"/>
<dbReference type="InterPro" id="IPR022694">
    <property type="entry name" value="3-OHacyl-CoA_DH"/>
</dbReference>
<feature type="site" description="Important for catalytic activity" evidence="2">
    <location>
        <position position="143"/>
    </location>
</feature>
<dbReference type="Gene3D" id="1.10.1040.10">
    <property type="entry name" value="N-(1-d-carboxylethyl)-l-norvaline Dehydrogenase, domain 2"/>
    <property type="match status" value="1"/>
</dbReference>
<dbReference type="PANTHER" id="PTHR48075:SF5">
    <property type="entry name" value="3-HYDROXYBUTYRYL-COA DEHYDROGENASE"/>
    <property type="match status" value="1"/>
</dbReference>
<evidence type="ECO:0000256" key="1">
    <source>
        <dbReference type="ARBA" id="ARBA00023002"/>
    </source>
</evidence>
<keyword evidence="1" id="KW-0560">Oxidoreductase</keyword>
<dbReference type="Pfam" id="PF02737">
    <property type="entry name" value="3HCDH_N"/>
    <property type="match status" value="1"/>
</dbReference>
<evidence type="ECO:0000259" key="4">
    <source>
        <dbReference type="Pfam" id="PF02737"/>
    </source>
</evidence>
<protein>
    <recommendedName>
        <fullName evidence="7">3-hydroxyacyl-CoA dehydrogenase family protein</fullName>
    </recommendedName>
</protein>
<dbReference type="GO" id="GO:0016616">
    <property type="term" value="F:oxidoreductase activity, acting on the CH-OH group of donors, NAD or NADP as acceptor"/>
    <property type="evidence" value="ECO:0007669"/>
    <property type="project" value="InterPro"/>
</dbReference>
<evidence type="ECO:0000313" key="5">
    <source>
        <dbReference type="EMBL" id="MBC8178134.1"/>
    </source>
</evidence>
<evidence type="ECO:0000259" key="3">
    <source>
        <dbReference type="Pfam" id="PF00725"/>
    </source>
</evidence>
<evidence type="ECO:0000256" key="2">
    <source>
        <dbReference type="PIRSR" id="PIRSR000105-1"/>
    </source>
</evidence>
<organism evidence="5 6">
    <name type="scientific">Candidatus Desulfacyla euxinica</name>
    <dbReference type="NCBI Taxonomy" id="2841693"/>
    <lineage>
        <taxon>Bacteria</taxon>
        <taxon>Deltaproteobacteria</taxon>
        <taxon>Candidatus Desulfacyla</taxon>
    </lineage>
</organism>
<dbReference type="Pfam" id="PF00725">
    <property type="entry name" value="3HCDH"/>
    <property type="match status" value="1"/>
</dbReference>
<dbReference type="InterPro" id="IPR008927">
    <property type="entry name" value="6-PGluconate_DH-like_C_sf"/>
</dbReference>
<dbReference type="PIRSF" id="PIRSF000105">
    <property type="entry name" value="HCDH"/>
    <property type="match status" value="1"/>
</dbReference>
<name>A0A8J6T892_9DELT</name>
<dbReference type="Proteomes" id="UP000650524">
    <property type="component" value="Unassembled WGS sequence"/>
</dbReference>
<dbReference type="SUPFAM" id="SSF51735">
    <property type="entry name" value="NAD(P)-binding Rossmann-fold domains"/>
    <property type="match status" value="1"/>
</dbReference>
<dbReference type="EMBL" id="JACNJD010000258">
    <property type="protein sequence ID" value="MBC8178134.1"/>
    <property type="molecule type" value="Genomic_DNA"/>
</dbReference>
<evidence type="ECO:0008006" key="7">
    <source>
        <dbReference type="Google" id="ProtNLM"/>
    </source>
</evidence>
<dbReference type="InterPro" id="IPR013328">
    <property type="entry name" value="6PGD_dom2"/>
</dbReference>
<reference evidence="5 6" key="1">
    <citation type="submission" date="2020-08" db="EMBL/GenBank/DDBJ databases">
        <title>Bridging the membrane lipid divide: bacteria of the FCB group superphylum have the potential to synthesize archaeal ether lipids.</title>
        <authorList>
            <person name="Villanueva L."/>
            <person name="Von Meijenfeldt F.A.B."/>
            <person name="Westbye A.B."/>
            <person name="Yadav S."/>
            <person name="Hopmans E.C."/>
            <person name="Dutilh B.E."/>
            <person name="Sinninghe Damste J.S."/>
        </authorList>
    </citation>
    <scope>NUCLEOTIDE SEQUENCE [LARGE SCALE GENOMIC DNA]</scope>
    <source>
        <strain evidence="5">NIOZ-UU27</strain>
    </source>
</reference>
<dbReference type="GO" id="GO:0006631">
    <property type="term" value="P:fatty acid metabolic process"/>
    <property type="evidence" value="ECO:0007669"/>
    <property type="project" value="InterPro"/>
</dbReference>
<dbReference type="InterPro" id="IPR036291">
    <property type="entry name" value="NAD(P)-bd_dom_sf"/>
</dbReference>
<proteinExistence type="predicted"/>
<dbReference type="Gene3D" id="3.40.50.720">
    <property type="entry name" value="NAD(P)-binding Rossmann-like Domain"/>
    <property type="match status" value="1"/>
</dbReference>
<dbReference type="GO" id="GO:0070403">
    <property type="term" value="F:NAD+ binding"/>
    <property type="evidence" value="ECO:0007669"/>
    <property type="project" value="InterPro"/>
</dbReference>
<feature type="domain" description="3-hydroxyacyl-CoA dehydrogenase C-terminal" evidence="3">
    <location>
        <begin position="190"/>
        <end position="286"/>
    </location>
</feature>
<sequence length="299" mass="33387">MSVDISKVAVIGGGVLGAQIAIQTACFDFSVSVYDPDEQAFDKAVQNFKSIMSVLGKGPVVSLEDWEQSIKKVRIVTSMEEALIDADLVIEAVPEDLELKRRVFTQIDALTPLKAILATNSSSIPISKIEDVTQRPEHCLNLHFYMPVAGNNLVDIMGGSQTTDSTMEAGKQWIRSIGCIPLTVKKEIFGFCFNRVWRSVKREVLHMWAEGFVDLRDIDRAWMVSFGMDSGPFGLMDMIGIDVTYNVENSYYKDTKDTRDKPPVALKDMVERKELGVKTGKGFYTYPDPEYAKSDFLKG</sequence>